<dbReference type="SUPFAM" id="SSF52518">
    <property type="entry name" value="Thiamin diphosphate-binding fold (THDP-binding)"/>
    <property type="match status" value="2"/>
</dbReference>
<keyword evidence="10 14" id="KW-0408">Iron</keyword>
<evidence type="ECO:0000256" key="12">
    <source>
        <dbReference type="ARBA" id="ARBA00030514"/>
    </source>
</evidence>
<comment type="caution">
    <text evidence="16">The sequence shown here is derived from an EMBL/GenBank/DDBJ whole genome shotgun (WGS) entry which is preliminary data.</text>
</comment>
<accession>A0ABX2R6G1</accession>
<organism evidence="16 17">
    <name type="scientific">Carboxydothermus ferrireducens DSM 11255</name>
    <dbReference type="NCBI Taxonomy" id="1119529"/>
    <lineage>
        <taxon>Bacteria</taxon>
        <taxon>Bacillati</taxon>
        <taxon>Bacillota</taxon>
        <taxon>Clostridia</taxon>
        <taxon>Thermoanaerobacterales</taxon>
        <taxon>Thermoanaerobacteraceae</taxon>
        <taxon>Carboxydothermus</taxon>
    </lineage>
</organism>
<evidence type="ECO:0000256" key="3">
    <source>
        <dbReference type="ARBA" id="ARBA00012812"/>
    </source>
</evidence>
<evidence type="ECO:0000256" key="5">
    <source>
        <dbReference type="ARBA" id="ARBA00022448"/>
    </source>
</evidence>
<dbReference type="InterPro" id="IPR011766">
    <property type="entry name" value="TPP_enzyme_TPP-bd"/>
</dbReference>
<protein>
    <recommendedName>
        <fullName evidence="4 14">Indolepyruvate oxidoreductase subunit IorA</fullName>
        <shortName evidence="14">IOR</shortName>
        <ecNumber evidence="3 14">1.2.7.8</ecNumber>
    </recommendedName>
    <alternativeName>
        <fullName evidence="12 14">Indolepyruvate ferredoxin oxidoreductase subunit alpha</fullName>
    </alternativeName>
</protein>
<evidence type="ECO:0000256" key="14">
    <source>
        <dbReference type="PIRNR" id="PIRNR006439"/>
    </source>
</evidence>
<dbReference type="PROSITE" id="PS51379">
    <property type="entry name" value="4FE4S_FER_2"/>
    <property type="match status" value="2"/>
</dbReference>
<dbReference type="CDD" id="cd02008">
    <property type="entry name" value="TPP_IOR_alpha"/>
    <property type="match status" value="1"/>
</dbReference>
<comment type="cofactor">
    <cofactor evidence="14">
        <name>[4Fe-4S] cluster</name>
        <dbReference type="ChEBI" id="CHEBI:49883"/>
    </cofactor>
    <text evidence="14">Binds 2 [4Fe-4S] clusters. In this family the first cluster has a non-standard and varying [4Fe-4S] binding motif CX(2)CX(2)CX(4-5)CP.</text>
</comment>
<dbReference type="CDD" id="cd07034">
    <property type="entry name" value="TPP_PYR_PFOR_IOR-alpha_like"/>
    <property type="match status" value="1"/>
</dbReference>
<dbReference type="Pfam" id="PF01855">
    <property type="entry name" value="POR_N"/>
    <property type="match status" value="1"/>
</dbReference>
<evidence type="ECO:0000256" key="7">
    <source>
        <dbReference type="ARBA" id="ARBA00022723"/>
    </source>
</evidence>
<dbReference type="InterPro" id="IPR045025">
    <property type="entry name" value="HACL1-like"/>
</dbReference>
<name>A0ABX2R6G1_9THEO</name>
<proteinExistence type="predicted"/>
<dbReference type="InterPro" id="IPR017900">
    <property type="entry name" value="4Fe4S_Fe_S_CS"/>
</dbReference>
<dbReference type="Proteomes" id="UP000604066">
    <property type="component" value="Unassembled WGS sequence"/>
</dbReference>
<keyword evidence="9 14" id="KW-0560">Oxidoreductase</keyword>
<keyword evidence="5 14" id="KW-0813">Transport</keyword>
<evidence type="ECO:0000256" key="1">
    <source>
        <dbReference type="ARBA" id="ARBA00002995"/>
    </source>
</evidence>
<keyword evidence="8 14" id="KW-0249">Electron transport</keyword>
<dbReference type="Pfam" id="PF00037">
    <property type="entry name" value="Fer4"/>
    <property type="match status" value="1"/>
</dbReference>
<dbReference type="InterPro" id="IPR009014">
    <property type="entry name" value="Transketo_C/PFOR_II"/>
</dbReference>
<dbReference type="SUPFAM" id="SSF52922">
    <property type="entry name" value="TK C-terminal domain-like"/>
    <property type="match status" value="1"/>
</dbReference>
<evidence type="ECO:0000256" key="8">
    <source>
        <dbReference type="ARBA" id="ARBA00022982"/>
    </source>
</evidence>
<comment type="function">
    <text evidence="1 14">Catalyzes the ferredoxin-dependent oxidative decarboxylation of arylpyruvates.</text>
</comment>
<comment type="subunit">
    <text evidence="2">Heterodimer of the IorA and IorB subunits.</text>
</comment>
<evidence type="ECO:0000256" key="10">
    <source>
        <dbReference type="ARBA" id="ARBA00023004"/>
    </source>
</evidence>
<dbReference type="EMBL" id="JACCBS010000001">
    <property type="protein sequence ID" value="NYE56759.1"/>
    <property type="molecule type" value="Genomic_DNA"/>
</dbReference>
<dbReference type="Gene3D" id="3.30.70.20">
    <property type="match status" value="1"/>
</dbReference>
<evidence type="ECO:0000256" key="9">
    <source>
        <dbReference type="ARBA" id="ARBA00023002"/>
    </source>
</evidence>
<evidence type="ECO:0000256" key="2">
    <source>
        <dbReference type="ARBA" id="ARBA00011238"/>
    </source>
</evidence>
<dbReference type="EC" id="1.2.7.8" evidence="3 14"/>
<evidence type="ECO:0000259" key="15">
    <source>
        <dbReference type="PROSITE" id="PS51379"/>
    </source>
</evidence>
<dbReference type="GO" id="GO:0043805">
    <property type="term" value="F:indolepyruvate ferredoxin oxidoreductase activity"/>
    <property type="evidence" value="ECO:0007669"/>
    <property type="project" value="UniProtKB-EC"/>
</dbReference>
<gene>
    <name evidence="16" type="ORF">HDG70_000465</name>
</gene>
<dbReference type="InterPro" id="IPR002880">
    <property type="entry name" value="Pyrv_Fd/Flavodoxin_OxRdtase_N"/>
</dbReference>
<sequence length="560" mass="61645">MASYPGTPSTEATAYLIREKEKYGIDVRWAVNEKVAFEIVYGASLTGIRGFTSMKQVGLNVASDAVMTAAYLGTKGGLVLYVADDPGPISSQNEQDTRLFARHAHLPLLDPATPKEAYELTQKAFFISERWGLPVILRTTTRVAHAYQSIEIPETFIFPEKPAPEFSFNPEYVILPALAYKKKLELIEKLKKIQKEFTTFPYNRLEGDGKIGIITCGVSYTYVSEAVKNLDESKFTVFKVATPYPFPEELAQKFLAKVELVICIEELEPYLEEEILKVVAKTGFTGKIFGKFTGHVPVRGELNSRLVLEIIAEISGRELPFPNREKYSYELFSRPPQLCAGCPHRASFYALKRAFAGKKPIITGDIGCYTLGVMPPLRATHTCLAMGSGLGMAIGIKRAGVSNPVIAVIGDSTLLHAGLPAIVEAVNNKDEILIAVLDNETVAMTGMQERPQINLENMLQGMGLPTIMVEAMKINNNIRLIKEFRKNPGPKAVIFTGACRHLKSTQPPPTIDNEKCANCGQCVQNFGCPAIVQKERLQIDEELCNGCGACRDICPLGAIQ</sequence>
<keyword evidence="17" id="KW-1185">Reference proteome</keyword>
<dbReference type="SUPFAM" id="SSF54862">
    <property type="entry name" value="4Fe-4S ferredoxins"/>
    <property type="match status" value="1"/>
</dbReference>
<keyword evidence="11 14" id="KW-0411">Iron-sulfur</keyword>
<keyword evidence="7 14" id="KW-0479">Metal-binding</keyword>
<feature type="domain" description="4Fe-4S ferredoxin-type" evidence="15">
    <location>
        <begin position="535"/>
        <end position="560"/>
    </location>
</feature>
<feature type="domain" description="4Fe-4S ferredoxin-type" evidence="15">
    <location>
        <begin position="507"/>
        <end position="529"/>
    </location>
</feature>
<evidence type="ECO:0000256" key="4">
    <source>
        <dbReference type="ARBA" id="ARBA00017710"/>
    </source>
</evidence>
<dbReference type="Gene3D" id="3.40.50.920">
    <property type="match status" value="1"/>
</dbReference>
<evidence type="ECO:0000313" key="17">
    <source>
        <dbReference type="Proteomes" id="UP000604066"/>
    </source>
</evidence>
<dbReference type="InterPro" id="IPR017721">
    <property type="entry name" value="IorA"/>
</dbReference>
<comment type="catalytic activity">
    <reaction evidence="13 14">
        <text>indole-3-pyruvate + 2 oxidized [2Fe-2S]-[ferredoxin] + CoA = (indol-3-yl)acetyl-CoA + 2 reduced [2Fe-2S]-[ferredoxin] + CO2 + H(+)</text>
        <dbReference type="Rhea" id="RHEA:12645"/>
        <dbReference type="Rhea" id="RHEA-COMP:10000"/>
        <dbReference type="Rhea" id="RHEA-COMP:10001"/>
        <dbReference type="ChEBI" id="CHEBI:15378"/>
        <dbReference type="ChEBI" id="CHEBI:16526"/>
        <dbReference type="ChEBI" id="CHEBI:17640"/>
        <dbReference type="ChEBI" id="CHEBI:33737"/>
        <dbReference type="ChEBI" id="CHEBI:33738"/>
        <dbReference type="ChEBI" id="CHEBI:57271"/>
        <dbReference type="ChEBI" id="CHEBI:57287"/>
        <dbReference type="EC" id="1.2.7.8"/>
    </reaction>
</comment>
<dbReference type="Gene3D" id="3.40.50.970">
    <property type="match status" value="2"/>
</dbReference>
<evidence type="ECO:0000313" key="16">
    <source>
        <dbReference type="EMBL" id="NYE56759.1"/>
    </source>
</evidence>
<evidence type="ECO:0000256" key="13">
    <source>
        <dbReference type="ARBA" id="ARBA00048332"/>
    </source>
</evidence>
<evidence type="ECO:0000256" key="6">
    <source>
        <dbReference type="ARBA" id="ARBA00022485"/>
    </source>
</evidence>
<dbReference type="PANTHER" id="PTHR43710:SF7">
    <property type="entry name" value="INDOLEPYRUVATE OXIDOREDUCTASE SUBUNIT IORA"/>
    <property type="match status" value="1"/>
</dbReference>
<dbReference type="PANTHER" id="PTHR43710">
    <property type="entry name" value="2-HYDROXYACYL-COA LYASE"/>
    <property type="match status" value="1"/>
</dbReference>
<dbReference type="PIRSF" id="PIRSF006439">
    <property type="entry name" value="Indolepyruvate_ferr_oxidored"/>
    <property type="match status" value="1"/>
</dbReference>
<evidence type="ECO:0000256" key="11">
    <source>
        <dbReference type="ARBA" id="ARBA00023014"/>
    </source>
</evidence>
<dbReference type="Pfam" id="PF02775">
    <property type="entry name" value="TPP_enzyme_C"/>
    <property type="match status" value="1"/>
</dbReference>
<keyword evidence="6 14" id="KW-0004">4Fe-4S</keyword>
<reference evidence="16 17" key="1">
    <citation type="submission" date="2020-07" db="EMBL/GenBank/DDBJ databases">
        <title>Genomic Encyclopedia of Type Strains, Phase III (KMG-III): the genomes of soil and plant-associated and newly described type strains.</title>
        <authorList>
            <person name="Whitman W."/>
        </authorList>
    </citation>
    <scope>NUCLEOTIDE SEQUENCE [LARGE SCALE GENOMIC DNA]</scope>
    <source>
        <strain evidence="16 17">DSM 11255</strain>
    </source>
</reference>
<dbReference type="PROSITE" id="PS00198">
    <property type="entry name" value="4FE4S_FER_1"/>
    <property type="match status" value="1"/>
</dbReference>
<dbReference type="InterPro" id="IPR029061">
    <property type="entry name" value="THDP-binding"/>
</dbReference>
<dbReference type="InterPro" id="IPR017896">
    <property type="entry name" value="4Fe4S_Fe-S-bd"/>
</dbReference>